<feature type="signal peptide" evidence="2">
    <location>
        <begin position="1"/>
        <end position="26"/>
    </location>
</feature>
<organism evidence="3 4">
    <name type="scientific">Paucibacter sediminis</name>
    <dbReference type="NCBI Taxonomy" id="3019553"/>
    <lineage>
        <taxon>Bacteria</taxon>
        <taxon>Pseudomonadati</taxon>
        <taxon>Pseudomonadota</taxon>
        <taxon>Betaproteobacteria</taxon>
        <taxon>Burkholderiales</taxon>
        <taxon>Sphaerotilaceae</taxon>
        <taxon>Roseateles</taxon>
    </lineage>
</organism>
<protein>
    <recommendedName>
        <fullName evidence="5">DUF4345 domain-containing protein</fullName>
    </recommendedName>
</protein>
<dbReference type="KEGG" id="pais:PFX98_07835"/>
<evidence type="ECO:0008006" key="5">
    <source>
        <dbReference type="Google" id="ProtNLM"/>
    </source>
</evidence>
<evidence type="ECO:0000313" key="3">
    <source>
        <dbReference type="EMBL" id="WIT13513.1"/>
    </source>
</evidence>
<evidence type="ECO:0000313" key="4">
    <source>
        <dbReference type="Proteomes" id="UP001177769"/>
    </source>
</evidence>
<name>A0AA95NH87_9BURK</name>
<keyword evidence="1" id="KW-1133">Transmembrane helix</keyword>
<feature type="transmembrane region" description="Helical" evidence="1">
    <location>
        <begin position="72"/>
        <end position="90"/>
    </location>
</feature>
<keyword evidence="1" id="KW-0472">Membrane</keyword>
<proteinExistence type="predicted"/>
<evidence type="ECO:0000256" key="2">
    <source>
        <dbReference type="SAM" id="SignalP"/>
    </source>
</evidence>
<keyword evidence="2" id="KW-0732">Signal</keyword>
<sequence>MVKRFLRPLLALALAANGASMLLAPADWYAAMPGVFYTGPLNLHFVRDIGCAYLVAAAGLLWRALRPQPGAAAALCGAGFLLLHAGVHAWELASGRCGWGQFLRDVPGVQLSALAALWLALPERELRHV</sequence>
<keyword evidence="4" id="KW-1185">Reference proteome</keyword>
<feature type="chain" id="PRO_5041649564" description="DUF4345 domain-containing protein" evidence="2">
    <location>
        <begin position="27"/>
        <end position="129"/>
    </location>
</feature>
<keyword evidence="1" id="KW-0812">Transmembrane</keyword>
<feature type="transmembrane region" description="Helical" evidence="1">
    <location>
        <begin position="45"/>
        <end position="65"/>
    </location>
</feature>
<dbReference type="RefSeq" id="WP_285234628.1">
    <property type="nucleotide sequence ID" value="NZ_CP116346.1"/>
</dbReference>
<dbReference type="EMBL" id="CP116346">
    <property type="protein sequence ID" value="WIT13513.1"/>
    <property type="molecule type" value="Genomic_DNA"/>
</dbReference>
<accession>A0AA95NH87</accession>
<dbReference type="Proteomes" id="UP001177769">
    <property type="component" value="Chromosome"/>
</dbReference>
<gene>
    <name evidence="3" type="ORF">PFX98_07835</name>
</gene>
<dbReference type="AlphaFoldDB" id="A0AA95NH87"/>
<evidence type="ECO:0000256" key="1">
    <source>
        <dbReference type="SAM" id="Phobius"/>
    </source>
</evidence>
<reference evidence="3" key="1">
    <citation type="submission" date="2023-01" db="EMBL/GenBank/DDBJ databases">
        <title>Whole genome sequence of Paucibacter sp. S2-9 isolated from pond sediment.</title>
        <authorList>
            <person name="Jung J.Y."/>
        </authorList>
    </citation>
    <scope>NUCLEOTIDE SEQUENCE</scope>
    <source>
        <strain evidence="3">S2-9</strain>
    </source>
</reference>